<feature type="transmembrane region" description="Helical" evidence="8">
    <location>
        <begin position="65"/>
        <end position="84"/>
    </location>
</feature>
<gene>
    <name evidence="9" type="ORF">FHR98_003042</name>
</gene>
<evidence type="ECO:0000256" key="1">
    <source>
        <dbReference type="ARBA" id="ARBA00004651"/>
    </source>
</evidence>
<feature type="transmembrane region" description="Helical" evidence="8">
    <location>
        <begin position="228"/>
        <end position="250"/>
    </location>
</feature>
<feature type="transmembrane region" description="Helical" evidence="8">
    <location>
        <begin position="199"/>
        <end position="216"/>
    </location>
</feature>
<feature type="transmembrane region" description="Helical" evidence="8">
    <location>
        <begin position="167"/>
        <end position="187"/>
    </location>
</feature>
<organism evidence="9 10">
    <name type="scientific">Limibacillus halophilus</name>
    <dbReference type="NCBI Taxonomy" id="1579333"/>
    <lineage>
        <taxon>Bacteria</taxon>
        <taxon>Pseudomonadati</taxon>
        <taxon>Pseudomonadota</taxon>
        <taxon>Alphaproteobacteria</taxon>
        <taxon>Rhodospirillales</taxon>
        <taxon>Rhodovibrionaceae</taxon>
        <taxon>Limibacillus</taxon>
    </lineage>
</organism>
<feature type="transmembrane region" description="Helical" evidence="8">
    <location>
        <begin position="6"/>
        <end position="27"/>
    </location>
</feature>
<dbReference type="GO" id="GO:0005886">
    <property type="term" value="C:plasma membrane"/>
    <property type="evidence" value="ECO:0007669"/>
    <property type="project" value="UniProtKB-SubCell"/>
</dbReference>
<dbReference type="Proteomes" id="UP000581135">
    <property type="component" value="Unassembled WGS sequence"/>
</dbReference>
<dbReference type="PANTHER" id="PTHR36838:SF3">
    <property type="entry name" value="TRANSPORTER AUXIN EFFLUX CARRIER EC FAMILY"/>
    <property type="match status" value="1"/>
</dbReference>
<accession>A0A839SW66</accession>
<evidence type="ECO:0000256" key="6">
    <source>
        <dbReference type="ARBA" id="ARBA00022989"/>
    </source>
</evidence>
<dbReference type="Pfam" id="PF03547">
    <property type="entry name" value="Mem_trans"/>
    <property type="match status" value="2"/>
</dbReference>
<keyword evidence="5 8" id="KW-0812">Transmembrane</keyword>
<keyword evidence="3" id="KW-0813">Transport</keyword>
<feature type="transmembrane region" description="Helical" evidence="8">
    <location>
        <begin position="256"/>
        <end position="277"/>
    </location>
</feature>
<dbReference type="RefSeq" id="WP_183417559.1">
    <property type="nucleotide sequence ID" value="NZ_JACHXA010000010.1"/>
</dbReference>
<proteinExistence type="inferred from homology"/>
<comment type="caution">
    <text evidence="9">The sequence shown here is derived from an EMBL/GenBank/DDBJ whole genome shotgun (WGS) entry which is preliminary data.</text>
</comment>
<evidence type="ECO:0000313" key="10">
    <source>
        <dbReference type="Proteomes" id="UP000581135"/>
    </source>
</evidence>
<feature type="transmembrane region" description="Helical" evidence="8">
    <location>
        <begin position="96"/>
        <end position="120"/>
    </location>
</feature>
<dbReference type="EMBL" id="JACHXA010000010">
    <property type="protein sequence ID" value="MBB3066732.1"/>
    <property type="molecule type" value="Genomic_DNA"/>
</dbReference>
<feature type="transmembrane region" description="Helical" evidence="8">
    <location>
        <begin position="126"/>
        <end position="146"/>
    </location>
</feature>
<dbReference type="PANTHER" id="PTHR36838">
    <property type="entry name" value="AUXIN EFFLUX CARRIER FAMILY PROTEIN"/>
    <property type="match status" value="1"/>
</dbReference>
<evidence type="ECO:0000256" key="4">
    <source>
        <dbReference type="ARBA" id="ARBA00022475"/>
    </source>
</evidence>
<dbReference type="AlphaFoldDB" id="A0A839SW66"/>
<dbReference type="InterPro" id="IPR038770">
    <property type="entry name" value="Na+/solute_symporter_sf"/>
</dbReference>
<evidence type="ECO:0000256" key="8">
    <source>
        <dbReference type="SAM" id="Phobius"/>
    </source>
</evidence>
<keyword evidence="10" id="KW-1185">Reference proteome</keyword>
<name>A0A839SW66_9PROT</name>
<evidence type="ECO:0000256" key="3">
    <source>
        <dbReference type="ARBA" id="ARBA00022448"/>
    </source>
</evidence>
<comment type="similarity">
    <text evidence="2">Belongs to the auxin efflux carrier (TC 2.A.69) family.</text>
</comment>
<reference evidence="9 10" key="1">
    <citation type="submission" date="2020-08" db="EMBL/GenBank/DDBJ databases">
        <title>Genomic Encyclopedia of Type Strains, Phase III (KMG-III): the genomes of soil and plant-associated and newly described type strains.</title>
        <authorList>
            <person name="Whitman W."/>
        </authorList>
    </citation>
    <scope>NUCLEOTIDE SEQUENCE [LARGE SCALE GENOMIC DNA]</scope>
    <source>
        <strain evidence="9 10">CECT 8803</strain>
    </source>
</reference>
<dbReference type="InterPro" id="IPR004776">
    <property type="entry name" value="Mem_transp_PIN-like"/>
</dbReference>
<evidence type="ECO:0000256" key="7">
    <source>
        <dbReference type="ARBA" id="ARBA00023136"/>
    </source>
</evidence>
<feature type="transmembrane region" description="Helical" evidence="8">
    <location>
        <begin position="34"/>
        <end position="53"/>
    </location>
</feature>
<keyword evidence="6 8" id="KW-1133">Transmembrane helix</keyword>
<sequence>MEIVFNIAAPVFGLALLGYIAAHFGWLKEGAAQTLATFVFNFAAPALLFRAMARSPLPGDLPFDFLVAYYGSSLAVALLTWFVGKAVFRQGAMESVIAGMTGCFSNSVMFGIPLVLTAFGDAAAQPFFLLLAFHGILYFSTVTVALELVRAGGGGLLSTLIQSLKGILGNPLILALVIGIFWGETGWGLPAAADRFLDLLAQAVIPCALFSTGAALRQYRLAGNLMDSITVSFIKLIIHPLIVWVAAAWIFELPPLWTAVAVLLAAMPTGVNAYIFAERYGAWHRRAGSVVLLTSMAAIITVTLVLLLLGKPT</sequence>
<keyword evidence="4" id="KW-1003">Cell membrane</keyword>
<comment type="subcellular location">
    <subcellularLocation>
        <location evidence="1">Cell membrane</location>
        <topology evidence="1">Multi-pass membrane protein</topology>
    </subcellularLocation>
</comment>
<evidence type="ECO:0000256" key="5">
    <source>
        <dbReference type="ARBA" id="ARBA00022692"/>
    </source>
</evidence>
<keyword evidence="7 8" id="KW-0472">Membrane</keyword>
<feature type="transmembrane region" description="Helical" evidence="8">
    <location>
        <begin position="289"/>
        <end position="310"/>
    </location>
</feature>
<protein>
    <recommendedName>
        <fullName evidence="11">AEC family transporter</fullName>
    </recommendedName>
</protein>
<evidence type="ECO:0000313" key="9">
    <source>
        <dbReference type="EMBL" id="MBB3066732.1"/>
    </source>
</evidence>
<evidence type="ECO:0008006" key="11">
    <source>
        <dbReference type="Google" id="ProtNLM"/>
    </source>
</evidence>
<dbReference type="GO" id="GO:0055085">
    <property type="term" value="P:transmembrane transport"/>
    <property type="evidence" value="ECO:0007669"/>
    <property type="project" value="InterPro"/>
</dbReference>
<dbReference type="Gene3D" id="1.20.1530.20">
    <property type="match status" value="1"/>
</dbReference>
<evidence type="ECO:0000256" key="2">
    <source>
        <dbReference type="ARBA" id="ARBA00010145"/>
    </source>
</evidence>